<protein>
    <submittedName>
        <fullName evidence="1">Uncharacterized protein</fullName>
    </submittedName>
</protein>
<keyword evidence="2" id="KW-1185">Reference proteome</keyword>
<evidence type="ECO:0000313" key="2">
    <source>
        <dbReference type="Proteomes" id="UP000005239"/>
    </source>
</evidence>
<accession>A0A8R1YN98</accession>
<name>A0A2A6BGV6_PRIPA</name>
<dbReference type="AlphaFoldDB" id="A0A2A6BGV6"/>
<reference evidence="2" key="1">
    <citation type="journal article" date="2008" name="Nat. Genet.">
        <title>The Pristionchus pacificus genome provides a unique perspective on nematode lifestyle and parasitism.</title>
        <authorList>
            <person name="Dieterich C."/>
            <person name="Clifton S.W."/>
            <person name="Schuster L.N."/>
            <person name="Chinwalla A."/>
            <person name="Delehaunty K."/>
            <person name="Dinkelacker I."/>
            <person name="Fulton L."/>
            <person name="Fulton R."/>
            <person name="Godfrey J."/>
            <person name="Minx P."/>
            <person name="Mitreva M."/>
            <person name="Roeseler W."/>
            <person name="Tian H."/>
            <person name="Witte H."/>
            <person name="Yang S.P."/>
            <person name="Wilson R.K."/>
            <person name="Sommer R.J."/>
        </authorList>
    </citation>
    <scope>NUCLEOTIDE SEQUENCE [LARGE SCALE GENOMIC DNA]</scope>
    <source>
        <strain evidence="2">PS312</strain>
    </source>
</reference>
<dbReference type="Proteomes" id="UP000005239">
    <property type="component" value="Unassembled WGS sequence"/>
</dbReference>
<sequence>MLEALWFLCFFILPGSPHSAIHTIRGFILQEVAVVGRKAYLITKTEIGVFDFSTYKFVRCQSTGYVKNEACFVAFQQTTVWSWSRILPHCSFPAVHVPCFTINEDGFLIVMTVWDFYEEQSEARREKMNFLT</sequence>
<proteinExistence type="predicted"/>
<organism evidence="1 2">
    <name type="scientific">Pristionchus pacificus</name>
    <name type="common">Parasitic nematode worm</name>
    <dbReference type="NCBI Taxonomy" id="54126"/>
    <lineage>
        <taxon>Eukaryota</taxon>
        <taxon>Metazoa</taxon>
        <taxon>Ecdysozoa</taxon>
        <taxon>Nematoda</taxon>
        <taxon>Chromadorea</taxon>
        <taxon>Rhabditida</taxon>
        <taxon>Rhabditina</taxon>
        <taxon>Diplogasteromorpha</taxon>
        <taxon>Diplogasteroidea</taxon>
        <taxon>Neodiplogasteridae</taxon>
        <taxon>Pristionchus</taxon>
    </lineage>
</organism>
<evidence type="ECO:0000313" key="1">
    <source>
        <dbReference type="EnsemblMetazoa" id="PPA34475.1"/>
    </source>
</evidence>
<dbReference type="EnsemblMetazoa" id="PPA34475.1">
    <property type="protein sequence ID" value="PPA34475.1"/>
    <property type="gene ID" value="WBGene00272844"/>
</dbReference>
<accession>A0A2A6BGV6</accession>
<gene>
    <name evidence="1" type="primary">WBGene00272844</name>
</gene>
<reference evidence="1" key="2">
    <citation type="submission" date="2022-06" db="UniProtKB">
        <authorList>
            <consortium name="EnsemblMetazoa"/>
        </authorList>
    </citation>
    <scope>IDENTIFICATION</scope>
    <source>
        <strain evidence="1">PS312</strain>
    </source>
</reference>